<name>A0A820MEH0_9BILA</name>
<evidence type="ECO:0000313" key="1">
    <source>
        <dbReference type="EMBL" id="CAF4372693.1"/>
    </source>
</evidence>
<dbReference type="EMBL" id="CAJOBR010000776">
    <property type="protein sequence ID" value="CAF4545635.1"/>
    <property type="molecule type" value="Genomic_DNA"/>
</dbReference>
<dbReference type="Proteomes" id="UP000663851">
    <property type="component" value="Unassembled WGS sequence"/>
</dbReference>
<dbReference type="EMBL" id="CAJOBO010001387">
    <property type="protein sequence ID" value="CAF4372693.1"/>
    <property type="molecule type" value="Genomic_DNA"/>
</dbReference>
<accession>A0A820MEH0</accession>
<dbReference type="AlphaFoldDB" id="A0A820MEH0"/>
<comment type="caution">
    <text evidence="1">The sequence shown here is derived from an EMBL/GenBank/DDBJ whole genome shotgun (WGS) entry which is preliminary data.</text>
</comment>
<evidence type="ECO:0000313" key="2">
    <source>
        <dbReference type="EMBL" id="CAF4545635.1"/>
    </source>
</evidence>
<dbReference type="Proteomes" id="UP000663848">
    <property type="component" value="Unassembled WGS sequence"/>
</dbReference>
<evidence type="ECO:0000313" key="3">
    <source>
        <dbReference type="Proteomes" id="UP000663851"/>
    </source>
</evidence>
<organism evidence="1 3">
    <name type="scientific">Rotaria socialis</name>
    <dbReference type="NCBI Taxonomy" id="392032"/>
    <lineage>
        <taxon>Eukaryota</taxon>
        <taxon>Metazoa</taxon>
        <taxon>Spiralia</taxon>
        <taxon>Gnathifera</taxon>
        <taxon>Rotifera</taxon>
        <taxon>Eurotatoria</taxon>
        <taxon>Bdelloidea</taxon>
        <taxon>Philodinida</taxon>
        <taxon>Philodinidae</taxon>
        <taxon>Rotaria</taxon>
    </lineage>
</organism>
<sequence>MDMKNAKKVTFWNFINNQLSVYDSYAGNNTIKKLFERVEVNDIGVGLVNINGVQNIKRFFQKATQEQNPSWIIKANTTETEFYITLNKEIAGGEGRYQNERRYIIALLCHHPILNNCTFTGAAYRVLRQNNNDLDRYRTDFCLIAKSFLSSSIDRRITELFLLRQEATRENPGVKL</sequence>
<proteinExistence type="predicted"/>
<gene>
    <name evidence="1" type="ORF">HFQ381_LOCUS18171</name>
    <name evidence="2" type="ORF">QYT958_LOCUS7927</name>
</gene>
<protein>
    <submittedName>
        <fullName evidence="1">Uncharacterized protein</fullName>
    </submittedName>
</protein>
<reference evidence="1" key="1">
    <citation type="submission" date="2021-02" db="EMBL/GenBank/DDBJ databases">
        <authorList>
            <person name="Nowell W R."/>
        </authorList>
    </citation>
    <scope>NUCLEOTIDE SEQUENCE</scope>
</reference>